<feature type="domain" description="C2H2-type" evidence="6">
    <location>
        <begin position="165"/>
        <end position="194"/>
    </location>
</feature>
<feature type="domain" description="C2H2-type" evidence="6">
    <location>
        <begin position="225"/>
        <end position="252"/>
    </location>
</feature>
<dbReference type="PANTHER" id="PTHR23235:SF120">
    <property type="entry name" value="KRUPPEL-LIKE FACTOR 15"/>
    <property type="match status" value="1"/>
</dbReference>
<keyword evidence="2 4" id="KW-0863">Zinc-finger</keyword>
<dbReference type="PROSITE" id="PS50157">
    <property type="entry name" value="ZINC_FINGER_C2H2_2"/>
    <property type="match status" value="3"/>
</dbReference>
<dbReference type="Pfam" id="PF00096">
    <property type="entry name" value="zf-C2H2"/>
    <property type="match status" value="3"/>
</dbReference>
<name>A0A9P0FNY4_BRAAE</name>
<accession>A0A9P0FNY4</accession>
<dbReference type="SMART" id="SM00355">
    <property type="entry name" value="ZnF_C2H2"/>
    <property type="match status" value="3"/>
</dbReference>
<evidence type="ECO:0000256" key="5">
    <source>
        <dbReference type="SAM" id="MobiDB-lite"/>
    </source>
</evidence>
<dbReference type="GO" id="GO:0000978">
    <property type="term" value="F:RNA polymerase II cis-regulatory region sequence-specific DNA binding"/>
    <property type="evidence" value="ECO:0007669"/>
    <property type="project" value="TreeGrafter"/>
</dbReference>
<organism evidence="7 8">
    <name type="scientific">Brassicogethes aeneus</name>
    <name type="common">Rape pollen beetle</name>
    <name type="synonym">Meligethes aeneus</name>
    <dbReference type="NCBI Taxonomy" id="1431903"/>
    <lineage>
        <taxon>Eukaryota</taxon>
        <taxon>Metazoa</taxon>
        <taxon>Ecdysozoa</taxon>
        <taxon>Arthropoda</taxon>
        <taxon>Hexapoda</taxon>
        <taxon>Insecta</taxon>
        <taxon>Pterygota</taxon>
        <taxon>Neoptera</taxon>
        <taxon>Endopterygota</taxon>
        <taxon>Coleoptera</taxon>
        <taxon>Polyphaga</taxon>
        <taxon>Cucujiformia</taxon>
        <taxon>Nitidulidae</taxon>
        <taxon>Meligethinae</taxon>
        <taxon>Brassicogethes</taxon>
    </lineage>
</organism>
<dbReference type="PANTHER" id="PTHR23235">
    <property type="entry name" value="KRUEPPEL-LIKE TRANSCRIPTION FACTOR"/>
    <property type="match status" value="1"/>
</dbReference>
<dbReference type="GO" id="GO:0000981">
    <property type="term" value="F:DNA-binding transcription factor activity, RNA polymerase II-specific"/>
    <property type="evidence" value="ECO:0007669"/>
    <property type="project" value="TreeGrafter"/>
</dbReference>
<keyword evidence="1" id="KW-0479">Metal-binding</keyword>
<dbReference type="PROSITE" id="PS00028">
    <property type="entry name" value="ZINC_FINGER_C2H2_1"/>
    <property type="match status" value="3"/>
</dbReference>
<dbReference type="SUPFAM" id="SSF57667">
    <property type="entry name" value="beta-beta-alpha zinc fingers"/>
    <property type="match status" value="2"/>
</dbReference>
<evidence type="ECO:0000313" key="7">
    <source>
        <dbReference type="EMBL" id="CAH0562609.1"/>
    </source>
</evidence>
<evidence type="ECO:0000259" key="6">
    <source>
        <dbReference type="PROSITE" id="PS50157"/>
    </source>
</evidence>
<evidence type="ECO:0000256" key="2">
    <source>
        <dbReference type="ARBA" id="ARBA00022771"/>
    </source>
</evidence>
<dbReference type="FunFam" id="3.30.160.60:FF:000007">
    <property type="entry name" value="Basic krueppel-like factor 3"/>
    <property type="match status" value="1"/>
</dbReference>
<gene>
    <name evidence="7" type="ORF">MELIAE_LOCUS11674</name>
</gene>
<dbReference type="Gene3D" id="3.30.160.60">
    <property type="entry name" value="Classic Zinc Finger"/>
    <property type="match status" value="3"/>
</dbReference>
<evidence type="ECO:0000256" key="4">
    <source>
        <dbReference type="PROSITE-ProRule" id="PRU00042"/>
    </source>
</evidence>
<feature type="region of interest" description="Disordered" evidence="5">
    <location>
        <begin position="132"/>
        <end position="152"/>
    </location>
</feature>
<dbReference type="OrthoDB" id="4748970at2759"/>
<evidence type="ECO:0000313" key="8">
    <source>
        <dbReference type="Proteomes" id="UP001154078"/>
    </source>
</evidence>
<dbReference type="InterPro" id="IPR036236">
    <property type="entry name" value="Znf_C2H2_sf"/>
</dbReference>
<sequence length="266" mass="31132">MSPIEFDDDILEPASDWLSFLNFPFEETTKDSENSYSDTSDYDCSVLTGDDKFLDSIVKGFFDTDNNKDDFASVFAEGSDLDLYAESSNVEQMFDFDNIFNDFQNEVEPAGVISIFPHMYEEKNRRRRSLIYESTYKPDRRSSTPKNDALSTHDYTQKKDDEKYFPCPIQNCDKIYAKSSHLKAHLRRHSGEKPFICNWQNCTWKFSRSDELARHKRSHSGIKPYKCELCEKAFARSDHLSKHKKVHKKKMAQCGSYLIKKRSRYS</sequence>
<dbReference type="AlphaFoldDB" id="A0A9P0FNY4"/>
<keyword evidence="3" id="KW-0862">Zinc</keyword>
<dbReference type="GO" id="GO:0008270">
    <property type="term" value="F:zinc ion binding"/>
    <property type="evidence" value="ECO:0007669"/>
    <property type="project" value="UniProtKB-KW"/>
</dbReference>
<reference evidence="7" key="1">
    <citation type="submission" date="2021-12" db="EMBL/GenBank/DDBJ databases">
        <authorList>
            <person name="King R."/>
        </authorList>
    </citation>
    <scope>NUCLEOTIDE SEQUENCE</scope>
</reference>
<dbReference type="EMBL" id="OV121139">
    <property type="protein sequence ID" value="CAH0562609.1"/>
    <property type="molecule type" value="Genomic_DNA"/>
</dbReference>
<dbReference type="Proteomes" id="UP001154078">
    <property type="component" value="Chromosome 8"/>
</dbReference>
<dbReference type="InterPro" id="IPR013087">
    <property type="entry name" value="Znf_C2H2_type"/>
</dbReference>
<feature type="domain" description="C2H2-type" evidence="6">
    <location>
        <begin position="195"/>
        <end position="224"/>
    </location>
</feature>
<evidence type="ECO:0000256" key="3">
    <source>
        <dbReference type="ARBA" id="ARBA00022833"/>
    </source>
</evidence>
<protein>
    <recommendedName>
        <fullName evidence="6">C2H2-type domain-containing protein</fullName>
    </recommendedName>
</protein>
<proteinExistence type="predicted"/>
<evidence type="ECO:0000256" key="1">
    <source>
        <dbReference type="ARBA" id="ARBA00022723"/>
    </source>
</evidence>
<keyword evidence="8" id="KW-1185">Reference proteome</keyword>